<reference evidence="1 2" key="1">
    <citation type="submission" date="2020-09" db="EMBL/GenBank/DDBJ databases">
        <title>Novel species of Mucilaginibacter isolated from a glacier on the Tibetan Plateau.</title>
        <authorList>
            <person name="Liu Q."/>
            <person name="Xin Y.-H."/>
        </authorList>
    </citation>
    <scope>NUCLEOTIDE SEQUENCE [LARGE SCALE GENOMIC DNA]</scope>
    <source>
        <strain evidence="1 2">ZT4R22</strain>
    </source>
</reference>
<keyword evidence="2" id="KW-1185">Reference proteome</keyword>
<evidence type="ECO:0000313" key="2">
    <source>
        <dbReference type="Proteomes" id="UP000606600"/>
    </source>
</evidence>
<accession>A0ABR7WKZ3</accession>
<comment type="caution">
    <text evidence="1">The sequence shown here is derived from an EMBL/GenBank/DDBJ whole genome shotgun (WGS) entry which is preliminary data.</text>
</comment>
<evidence type="ECO:0000313" key="1">
    <source>
        <dbReference type="EMBL" id="MBD1362979.1"/>
    </source>
</evidence>
<organism evidence="1 2">
    <name type="scientific">Mucilaginibacter pankratovii</name>
    <dbReference type="NCBI Taxonomy" id="2772110"/>
    <lineage>
        <taxon>Bacteria</taxon>
        <taxon>Pseudomonadati</taxon>
        <taxon>Bacteroidota</taxon>
        <taxon>Sphingobacteriia</taxon>
        <taxon>Sphingobacteriales</taxon>
        <taxon>Sphingobacteriaceae</taxon>
        <taxon>Mucilaginibacter</taxon>
    </lineage>
</organism>
<protein>
    <submittedName>
        <fullName evidence="1">Uncharacterized protein</fullName>
    </submittedName>
</protein>
<dbReference type="RefSeq" id="WP_191187653.1">
    <property type="nucleotide sequence ID" value="NZ_JACWMY010000002.1"/>
</dbReference>
<dbReference type="EMBL" id="JACWMY010000002">
    <property type="protein sequence ID" value="MBD1362979.1"/>
    <property type="molecule type" value="Genomic_DNA"/>
</dbReference>
<sequence>MEPAETNPFESLEAVCADLRDLTYTPIILPQLEWYNGKFALVVQIREVGEAEDKAELEEFAKQHNLDFSMSLRVLRENADPENVVLLRQRTKS</sequence>
<dbReference type="Proteomes" id="UP000606600">
    <property type="component" value="Unassembled WGS sequence"/>
</dbReference>
<proteinExistence type="predicted"/>
<gene>
    <name evidence="1" type="ORF">IDJ77_04075</name>
</gene>
<name>A0ABR7WKZ3_9SPHI</name>